<feature type="region of interest" description="Disordered" evidence="6">
    <location>
        <begin position="791"/>
        <end position="812"/>
    </location>
</feature>
<feature type="compositionally biased region" description="Polar residues" evidence="6">
    <location>
        <begin position="801"/>
        <end position="812"/>
    </location>
</feature>
<feature type="repeat" description="ANK" evidence="5">
    <location>
        <begin position="350"/>
        <end position="372"/>
    </location>
</feature>
<evidence type="ECO:0000313" key="9">
    <source>
        <dbReference type="EMBL" id="GAV05619.1"/>
    </source>
</evidence>
<dbReference type="GO" id="GO:0005694">
    <property type="term" value="C:chromosome"/>
    <property type="evidence" value="ECO:0007669"/>
    <property type="project" value="UniProtKB-SubCell"/>
</dbReference>
<evidence type="ECO:0000313" key="10">
    <source>
        <dbReference type="Proteomes" id="UP000186922"/>
    </source>
</evidence>
<accession>A0A1D1W3S3</accession>
<dbReference type="PANTHER" id="PTHR46307:SF4">
    <property type="entry name" value="G9A, ISOFORM B"/>
    <property type="match status" value="1"/>
</dbReference>
<dbReference type="OrthoDB" id="5792673at2759"/>
<sequence length="812" mass="90024">MDSSSVSTPYRTAVESSPLAYRTKGDRNRAAKDALRAKVSHSLRQISSLNETTSATCSCLNLLSLKDAPAALLHLLTGSVCGALCQRGKSLIKCSQPLTNAECIIRFSPSRGALVPLCSAHQRQLQAHMICPICGIFIEGGTVAACVQEGLDGQRETHLFHRKCLQSTMQNKVLFSSSSCPHCGCSVEKAVSVTVQTVGSQDMRFEAESFETVLVRDTAQKIPPLLKDISLQHSVIDTKLLQERSAIIKTLQERNSVFSSKDLQRLNSLTDLLRKNKVSVFLRSPIEQLVVEDDLEGILSYCVSNAPFDAGNKHLHEAYAALAKAISLGNVLCVHVLQSSGLKMDEPGSDGRTPIMQAVLEGQMKIVQYLVEQTRCDMDKKDSNGESAVQILLKMEDYGTICDVLESELATPSFIEYLTAPQNGASVPLDMRAYAERFDFSNGNPWESFRKAVQRDDVDQACLVLLSNSADILKRSKEELMDLCRNQQALWEMIEGMWHAMSDNFVIVPDISFGKERIPVPVVGTPATVNSVDDMASLKCFTYVRDCVFPDGATTSMVAKNFSSCACGHRCIPESCECRSLGSREYKNDLLQLRPPQDENTVIFECTELCSCGPDCGNRVVQKGVTCSFQVQKTQNRGWGLFAASFIPEGSYLGDYCGEIIRDEEANERKHRDVYLFELSNSDGKAEEVFCVDACQYGNMTRFMNHSCEPNAIPFWLFADSQDQRYPRIAIFSSKSIEKGEEICFDYGKGFWKMKASEFNCQCGSYVCYYRDSAARHTTNATSATTKVTKTLPLGRKRSTTRVPQTHSKSVR</sequence>
<dbReference type="SUPFAM" id="SSF82199">
    <property type="entry name" value="SET domain"/>
    <property type="match status" value="1"/>
</dbReference>
<dbReference type="Pfam" id="PF12796">
    <property type="entry name" value="Ank_2"/>
    <property type="match status" value="1"/>
</dbReference>
<dbReference type="InterPro" id="IPR043550">
    <property type="entry name" value="EHMT1/EHMT2"/>
</dbReference>
<keyword evidence="4" id="KW-0949">S-adenosyl-L-methionine</keyword>
<gene>
    <name evidence="9" type="primary">RvY_15719-1</name>
    <name evidence="9" type="synonym">RvY_15719.1</name>
    <name evidence="9" type="ORF">RvY_15719</name>
</gene>
<dbReference type="GO" id="GO:0016279">
    <property type="term" value="F:protein-lysine N-methyltransferase activity"/>
    <property type="evidence" value="ECO:0007669"/>
    <property type="project" value="InterPro"/>
</dbReference>
<dbReference type="InterPro" id="IPR036770">
    <property type="entry name" value="Ankyrin_rpt-contain_sf"/>
</dbReference>
<dbReference type="GO" id="GO:0032259">
    <property type="term" value="P:methylation"/>
    <property type="evidence" value="ECO:0007669"/>
    <property type="project" value="UniProtKB-KW"/>
</dbReference>
<protein>
    <recommendedName>
        <fullName evidence="11">Histone-lysine N-methyltransferase</fullName>
    </recommendedName>
</protein>
<dbReference type="GO" id="GO:0008270">
    <property type="term" value="F:zinc ion binding"/>
    <property type="evidence" value="ECO:0007669"/>
    <property type="project" value="InterPro"/>
</dbReference>
<dbReference type="Pfam" id="PF00856">
    <property type="entry name" value="SET"/>
    <property type="match status" value="1"/>
</dbReference>
<dbReference type="PROSITE" id="PS50088">
    <property type="entry name" value="ANK_REPEAT"/>
    <property type="match status" value="1"/>
</dbReference>
<dbReference type="PROSITE" id="PS50867">
    <property type="entry name" value="PRE_SET"/>
    <property type="match status" value="1"/>
</dbReference>
<dbReference type="SUPFAM" id="SSF48403">
    <property type="entry name" value="Ankyrin repeat"/>
    <property type="match status" value="1"/>
</dbReference>
<dbReference type="GO" id="GO:0042054">
    <property type="term" value="F:histone methyltransferase activity"/>
    <property type="evidence" value="ECO:0007669"/>
    <property type="project" value="InterPro"/>
</dbReference>
<comment type="caution">
    <text evidence="9">The sequence shown here is derived from an EMBL/GenBank/DDBJ whole genome shotgun (WGS) entry which is preliminary data.</text>
</comment>
<comment type="subcellular location">
    <subcellularLocation>
        <location evidence="1">Chromosome</location>
    </subcellularLocation>
</comment>
<evidence type="ECO:0000259" key="7">
    <source>
        <dbReference type="PROSITE" id="PS50280"/>
    </source>
</evidence>
<dbReference type="SMART" id="SM00248">
    <property type="entry name" value="ANK"/>
    <property type="match status" value="2"/>
</dbReference>
<keyword evidence="5" id="KW-0040">ANK repeat</keyword>
<dbReference type="Pfam" id="PF05033">
    <property type="entry name" value="Pre-SET"/>
    <property type="match status" value="1"/>
</dbReference>
<keyword evidence="3" id="KW-0489">Methyltransferase</keyword>
<dbReference type="CDD" id="cd20905">
    <property type="entry name" value="EHMT_ZBD"/>
    <property type="match status" value="1"/>
</dbReference>
<keyword evidence="3" id="KW-0808">Transferase</keyword>
<dbReference type="Proteomes" id="UP000186922">
    <property type="component" value="Unassembled WGS sequence"/>
</dbReference>
<dbReference type="STRING" id="947166.A0A1D1W3S3"/>
<dbReference type="InterPro" id="IPR001214">
    <property type="entry name" value="SET_dom"/>
</dbReference>
<dbReference type="InterPro" id="IPR007728">
    <property type="entry name" value="Pre-SET_dom"/>
</dbReference>
<reference evidence="9 10" key="1">
    <citation type="journal article" date="2016" name="Nat. Commun.">
        <title>Extremotolerant tardigrade genome and improved radiotolerance of human cultured cells by tardigrade-unique protein.</title>
        <authorList>
            <person name="Hashimoto T."/>
            <person name="Horikawa D.D."/>
            <person name="Saito Y."/>
            <person name="Kuwahara H."/>
            <person name="Kozuka-Hata H."/>
            <person name="Shin-I T."/>
            <person name="Minakuchi Y."/>
            <person name="Ohishi K."/>
            <person name="Motoyama A."/>
            <person name="Aizu T."/>
            <person name="Enomoto A."/>
            <person name="Kondo K."/>
            <person name="Tanaka S."/>
            <person name="Hara Y."/>
            <person name="Koshikawa S."/>
            <person name="Sagara H."/>
            <person name="Miura T."/>
            <person name="Yokobori S."/>
            <person name="Miyagawa K."/>
            <person name="Suzuki Y."/>
            <person name="Kubo T."/>
            <person name="Oyama M."/>
            <person name="Kohara Y."/>
            <person name="Fujiyama A."/>
            <person name="Arakawa K."/>
            <person name="Katayama T."/>
            <person name="Toyoda A."/>
            <person name="Kunieda T."/>
        </authorList>
    </citation>
    <scope>NUCLEOTIDE SEQUENCE [LARGE SCALE GENOMIC DNA]</scope>
    <source>
        <strain evidence="9 10">YOKOZUNA-1</strain>
    </source>
</reference>
<evidence type="ECO:0000256" key="5">
    <source>
        <dbReference type="PROSITE-ProRule" id="PRU00023"/>
    </source>
</evidence>
<feature type="domain" description="SET" evidence="7">
    <location>
        <begin position="627"/>
        <end position="748"/>
    </location>
</feature>
<dbReference type="InterPro" id="IPR046341">
    <property type="entry name" value="SET_dom_sf"/>
</dbReference>
<dbReference type="PROSITE" id="PS50297">
    <property type="entry name" value="ANK_REP_REGION"/>
    <property type="match status" value="1"/>
</dbReference>
<dbReference type="InterPro" id="IPR047762">
    <property type="entry name" value="EHMT_CRR"/>
</dbReference>
<evidence type="ECO:0000256" key="1">
    <source>
        <dbReference type="ARBA" id="ARBA00004286"/>
    </source>
</evidence>
<keyword evidence="10" id="KW-1185">Reference proteome</keyword>
<proteinExistence type="predicted"/>
<dbReference type="AlphaFoldDB" id="A0A1D1W3S3"/>
<dbReference type="GO" id="GO:0002039">
    <property type="term" value="F:p53 binding"/>
    <property type="evidence" value="ECO:0007669"/>
    <property type="project" value="InterPro"/>
</dbReference>
<dbReference type="PROSITE" id="PS50280">
    <property type="entry name" value="SET"/>
    <property type="match status" value="1"/>
</dbReference>
<keyword evidence="2" id="KW-0158">Chromosome</keyword>
<dbReference type="Gene3D" id="1.25.40.20">
    <property type="entry name" value="Ankyrin repeat-containing domain"/>
    <property type="match status" value="1"/>
</dbReference>
<organism evidence="9 10">
    <name type="scientific">Ramazzottius varieornatus</name>
    <name type="common">Water bear</name>
    <name type="synonym">Tardigrade</name>
    <dbReference type="NCBI Taxonomy" id="947166"/>
    <lineage>
        <taxon>Eukaryota</taxon>
        <taxon>Metazoa</taxon>
        <taxon>Ecdysozoa</taxon>
        <taxon>Tardigrada</taxon>
        <taxon>Eutardigrada</taxon>
        <taxon>Parachela</taxon>
        <taxon>Hypsibioidea</taxon>
        <taxon>Ramazzottiidae</taxon>
        <taxon>Ramazzottius</taxon>
    </lineage>
</organism>
<dbReference type="EMBL" id="BDGG01000012">
    <property type="protein sequence ID" value="GAV05619.1"/>
    <property type="molecule type" value="Genomic_DNA"/>
</dbReference>
<evidence type="ECO:0000256" key="4">
    <source>
        <dbReference type="ARBA" id="ARBA00022691"/>
    </source>
</evidence>
<evidence type="ECO:0000259" key="8">
    <source>
        <dbReference type="PROSITE" id="PS50867"/>
    </source>
</evidence>
<feature type="domain" description="Pre-SET" evidence="8">
    <location>
        <begin position="563"/>
        <end position="624"/>
    </location>
</feature>
<evidence type="ECO:0000256" key="3">
    <source>
        <dbReference type="ARBA" id="ARBA00022603"/>
    </source>
</evidence>
<name>A0A1D1W3S3_RAMVA</name>
<dbReference type="Pfam" id="PF21533">
    <property type="entry name" value="EHMT1-2_CRR"/>
    <property type="match status" value="1"/>
</dbReference>
<dbReference type="InterPro" id="IPR002110">
    <property type="entry name" value="Ankyrin_rpt"/>
</dbReference>
<dbReference type="PANTHER" id="PTHR46307">
    <property type="entry name" value="G9A, ISOFORM B"/>
    <property type="match status" value="1"/>
</dbReference>
<dbReference type="SMART" id="SM00468">
    <property type="entry name" value="PreSET"/>
    <property type="match status" value="1"/>
</dbReference>
<dbReference type="SMART" id="SM00317">
    <property type="entry name" value="SET"/>
    <property type="match status" value="1"/>
</dbReference>
<evidence type="ECO:0008006" key="11">
    <source>
        <dbReference type="Google" id="ProtNLM"/>
    </source>
</evidence>
<evidence type="ECO:0000256" key="2">
    <source>
        <dbReference type="ARBA" id="ARBA00022454"/>
    </source>
</evidence>
<evidence type="ECO:0000256" key="6">
    <source>
        <dbReference type="SAM" id="MobiDB-lite"/>
    </source>
</evidence>
<dbReference type="Gene3D" id="2.170.270.10">
    <property type="entry name" value="SET domain"/>
    <property type="match status" value="1"/>
</dbReference>
<dbReference type="GO" id="GO:0005634">
    <property type="term" value="C:nucleus"/>
    <property type="evidence" value="ECO:0007669"/>
    <property type="project" value="InterPro"/>
</dbReference>